<reference evidence="5" key="2">
    <citation type="submission" date="2020-09" db="EMBL/GenBank/DDBJ databases">
        <authorList>
            <person name="Sun Q."/>
            <person name="Ohkuma M."/>
        </authorList>
    </citation>
    <scope>NUCLEOTIDE SEQUENCE</scope>
    <source>
        <strain evidence="5">JCM 3302</strain>
    </source>
</reference>
<evidence type="ECO:0000259" key="4">
    <source>
        <dbReference type="Pfam" id="PF14257"/>
    </source>
</evidence>
<feature type="transmembrane region" description="Helical" evidence="2">
    <location>
        <begin position="253"/>
        <end position="276"/>
    </location>
</feature>
<keyword evidence="6" id="KW-1185">Reference proteome</keyword>
<keyword evidence="2" id="KW-1133">Transmembrane helix</keyword>
<feature type="chain" id="PRO_5038690048" description="DUF4349 domain-containing protein" evidence="3">
    <location>
        <begin position="21"/>
        <end position="330"/>
    </location>
</feature>
<feature type="compositionally biased region" description="Pro residues" evidence="1">
    <location>
        <begin position="304"/>
        <end position="314"/>
    </location>
</feature>
<keyword evidence="3" id="KW-0732">Signal</keyword>
<dbReference type="Proteomes" id="UP000641386">
    <property type="component" value="Unassembled WGS sequence"/>
</dbReference>
<organism evidence="5 6">
    <name type="scientific">Streptomyces spiralis</name>
    <dbReference type="NCBI Taxonomy" id="66376"/>
    <lineage>
        <taxon>Bacteria</taxon>
        <taxon>Bacillati</taxon>
        <taxon>Actinomycetota</taxon>
        <taxon>Actinomycetes</taxon>
        <taxon>Kitasatosporales</taxon>
        <taxon>Streptomycetaceae</taxon>
        <taxon>Streptomyces</taxon>
    </lineage>
</organism>
<evidence type="ECO:0000313" key="6">
    <source>
        <dbReference type="Proteomes" id="UP000641386"/>
    </source>
</evidence>
<feature type="signal peptide" evidence="3">
    <location>
        <begin position="1"/>
        <end position="20"/>
    </location>
</feature>
<evidence type="ECO:0000256" key="3">
    <source>
        <dbReference type="SAM" id="SignalP"/>
    </source>
</evidence>
<feature type="compositionally biased region" description="Low complexity" evidence="1">
    <location>
        <begin position="290"/>
        <end position="303"/>
    </location>
</feature>
<keyword evidence="2" id="KW-0472">Membrane</keyword>
<protein>
    <recommendedName>
        <fullName evidence="4">DUF4349 domain-containing protein</fullName>
    </recommendedName>
</protein>
<feature type="region of interest" description="Disordered" evidence="1">
    <location>
        <begin position="22"/>
        <end position="61"/>
    </location>
</feature>
<dbReference type="AlphaFoldDB" id="A0A918ZYQ3"/>
<comment type="caution">
    <text evidence="5">The sequence shown here is derived from an EMBL/GenBank/DDBJ whole genome shotgun (WGS) entry which is preliminary data.</text>
</comment>
<reference evidence="5" key="1">
    <citation type="journal article" date="2014" name="Int. J. Syst. Evol. Microbiol.">
        <title>Complete genome sequence of Corynebacterium casei LMG S-19264T (=DSM 44701T), isolated from a smear-ripened cheese.</title>
        <authorList>
            <consortium name="US DOE Joint Genome Institute (JGI-PGF)"/>
            <person name="Walter F."/>
            <person name="Albersmeier A."/>
            <person name="Kalinowski J."/>
            <person name="Ruckert C."/>
        </authorList>
    </citation>
    <scope>NUCLEOTIDE SEQUENCE</scope>
    <source>
        <strain evidence="5">JCM 3302</strain>
    </source>
</reference>
<accession>A0A918ZYQ3</accession>
<evidence type="ECO:0000256" key="2">
    <source>
        <dbReference type="SAM" id="Phobius"/>
    </source>
</evidence>
<evidence type="ECO:0000256" key="1">
    <source>
        <dbReference type="SAM" id="MobiDB-lite"/>
    </source>
</evidence>
<evidence type="ECO:0000313" key="5">
    <source>
        <dbReference type="EMBL" id="GHE78793.1"/>
    </source>
</evidence>
<proteinExistence type="predicted"/>
<name>A0A918ZYQ3_9ACTN</name>
<feature type="compositionally biased region" description="Low complexity" evidence="1">
    <location>
        <begin position="27"/>
        <end position="45"/>
    </location>
</feature>
<feature type="region of interest" description="Disordered" evidence="1">
    <location>
        <begin position="290"/>
        <end position="330"/>
    </location>
</feature>
<keyword evidence="2" id="KW-0812">Transmembrane</keyword>
<sequence length="330" mass="33570">MSALAALLLAAALAVTGCSAGGGGADSSGKSAADSAAGGEAQRGASGRGGGAASGAKATAPPKLTSHIIRTASLTVEVKDVPKALDAARAATEGAGGYIGDENTTRDEAGHEQTRVVLRVPADRYDEVLTDLQGTGKLVSRTAQAQDVTDQVVDVDSRIRSQRASVARVRDLMDKASDLSDVVSLESELSRREADLESLLAQQASLKDRTSLATITLSLSETPVRKKAATHDEPGFGDALSGGWHVFVTAVRWIALALGAVLPFAVTAALLALLWLRVVRPRLPRRTADAAGAAGAAPAMTAPGPLPAARPVPPQGGERPAQRGEGGAGE</sequence>
<dbReference type="EMBL" id="BNBC01000016">
    <property type="protein sequence ID" value="GHE78793.1"/>
    <property type="molecule type" value="Genomic_DNA"/>
</dbReference>
<dbReference type="InterPro" id="IPR025645">
    <property type="entry name" value="DUF4349"/>
</dbReference>
<gene>
    <name evidence="5" type="ORF">GCM10014715_37590</name>
</gene>
<dbReference type="Pfam" id="PF14257">
    <property type="entry name" value="DUF4349"/>
    <property type="match status" value="1"/>
</dbReference>
<feature type="domain" description="DUF4349" evidence="4">
    <location>
        <begin position="67"/>
        <end position="275"/>
    </location>
</feature>